<proteinExistence type="predicted"/>
<reference evidence="6" key="1">
    <citation type="submission" date="2018-05" db="EMBL/GenBank/DDBJ databases">
        <title>Complete Genome Sequence of Methylobacterium sp. 17SD2-17.</title>
        <authorList>
            <person name="Srinivasan S."/>
        </authorList>
    </citation>
    <scope>NUCLEOTIDE SEQUENCE [LARGE SCALE GENOMIC DNA]</scope>
    <source>
        <strain evidence="6">17SD2-17</strain>
    </source>
</reference>
<dbReference type="CDD" id="cd00038">
    <property type="entry name" value="CAP_ED"/>
    <property type="match status" value="1"/>
</dbReference>
<dbReference type="InterPro" id="IPR036388">
    <property type="entry name" value="WH-like_DNA-bd_sf"/>
</dbReference>
<dbReference type="OrthoDB" id="7584044at2"/>
<evidence type="ECO:0000256" key="2">
    <source>
        <dbReference type="ARBA" id="ARBA00023125"/>
    </source>
</evidence>
<dbReference type="Proteomes" id="UP000245926">
    <property type="component" value="Chromosome"/>
</dbReference>
<evidence type="ECO:0000256" key="3">
    <source>
        <dbReference type="ARBA" id="ARBA00023163"/>
    </source>
</evidence>
<evidence type="ECO:0000313" key="6">
    <source>
        <dbReference type="Proteomes" id="UP000245926"/>
    </source>
</evidence>
<feature type="domain" description="HTH crp-type" evidence="4">
    <location>
        <begin position="158"/>
        <end position="232"/>
    </location>
</feature>
<dbReference type="InterPro" id="IPR014710">
    <property type="entry name" value="RmlC-like_jellyroll"/>
</dbReference>
<keyword evidence="2" id="KW-0238">DNA-binding</keyword>
<dbReference type="GO" id="GO:0005829">
    <property type="term" value="C:cytosol"/>
    <property type="evidence" value="ECO:0007669"/>
    <property type="project" value="TreeGrafter"/>
</dbReference>
<dbReference type="AlphaFoldDB" id="A0A2U8W654"/>
<dbReference type="EMBL" id="CP029550">
    <property type="protein sequence ID" value="AWN41573.1"/>
    <property type="molecule type" value="Genomic_DNA"/>
</dbReference>
<dbReference type="PANTHER" id="PTHR24567">
    <property type="entry name" value="CRP FAMILY TRANSCRIPTIONAL REGULATORY PROTEIN"/>
    <property type="match status" value="1"/>
</dbReference>
<dbReference type="InterPro" id="IPR018490">
    <property type="entry name" value="cNMP-bd_dom_sf"/>
</dbReference>
<evidence type="ECO:0000256" key="1">
    <source>
        <dbReference type="ARBA" id="ARBA00023015"/>
    </source>
</evidence>
<dbReference type="SUPFAM" id="SSF51206">
    <property type="entry name" value="cAMP-binding domain-like"/>
    <property type="match status" value="1"/>
</dbReference>
<keyword evidence="1" id="KW-0805">Transcription regulation</keyword>
<protein>
    <recommendedName>
        <fullName evidence="4">HTH crp-type domain-containing protein</fullName>
    </recommendedName>
</protein>
<name>A0A2U8W654_9HYPH</name>
<dbReference type="Pfam" id="PF13545">
    <property type="entry name" value="HTH_Crp_2"/>
    <property type="match status" value="1"/>
</dbReference>
<keyword evidence="3" id="KW-0804">Transcription</keyword>
<sequence length="254" mass="28238">MIEATWHSPHLQPPSNPLVMKLERGADLSEADKRTLETLSARTREVEARQDLIQEGERPEVVHLVMSGLACRYKVLPDGKRQILAFLVPGDFCDLHVAILGFMDHSICTLTPCTTVAISSETIAELALNHPRITRALWWATLVDEGVLREWLTGMGQRSSEAQTAHLFCELLVRLQAVGLAASNSCYLPLTQNELADALGISPVHMNRTLQQLRTVGLIVLAKGMLTVPDVARLQAFAHFNPNYLHLLRRARQA</sequence>
<dbReference type="InterPro" id="IPR000595">
    <property type="entry name" value="cNMP-bd_dom"/>
</dbReference>
<dbReference type="GO" id="GO:0003677">
    <property type="term" value="F:DNA binding"/>
    <property type="evidence" value="ECO:0007669"/>
    <property type="project" value="UniProtKB-KW"/>
</dbReference>
<dbReference type="SUPFAM" id="SSF46785">
    <property type="entry name" value="Winged helix' DNA-binding domain"/>
    <property type="match status" value="1"/>
</dbReference>
<gene>
    <name evidence="5" type="ORF">DK389_14995</name>
</gene>
<evidence type="ECO:0000313" key="5">
    <source>
        <dbReference type="EMBL" id="AWN41573.1"/>
    </source>
</evidence>
<dbReference type="PANTHER" id="PTHR24567:SF68">
    <property type="entry name" value="DNA-BINDING TRANSCRIPTIONAL DUAL REGULATOR CRP"/>
    <property type="match status" value="1"/>
</dbReference>
<dbReference type="InterPro" id="IPR050397">
    <property type="entry name" value="Env_Response_Regulators"/>
</dbReference>
<dbReference type="InterPro" id="IPR012318">
    <property type="entry name" value="HTH_CRP"/>
</dbReference>
<keyword evidence="6" id="KW-1185">Reference proteome</keyword>
<dbReference type="KEGG" id="mets:DK389_14995"/>
<dbReference type="PROSITE" id="PS51063">
    <property type="entry name" value="HTH_CRP_2"/>
    <property type="match status" value="1"/>
</dbReference>
<dbReference type="Gene3D" id="1.10.10.10">
    <property type="entry name" value="Winged helix-like DNA-binding domain superfamily/Winged helix DNA-binding domain"/>
    <property type="match status" value="1"/>
</dbReference>
<accession>A0A2U8W654</accession>
<dbReference type="Pfam" id="PF00027">
    <property type="entry name" value="cNMP_binding"/>
    <property type="match status" value="1"/>
</dbReference>
<evidence type="ECO:0000259" key="4">
    <source>
        <dbReference type="PROSITE" id="PS51063"/>
    </source>
</evidence>
<organism evidence="5 6">
    <name type="scientific">Methylobacterium durans</name>
    <dbReference type="NCBI Taxonomy" id="2202825"/>
    <lineage>
        <taxon>Bacteria</taxon>
        <taxon>Pseudomonadati</taxon>
        <taxon>Pseudomonadota</taxon>
        <taxon>Alphaproteobacteria</taxon>
        <taxon>Hyphomicrobiales</taxon>
        <taxon>Methylobacteriaceae</taxon>
        <taxon>Methylobacterium</taxon>
    </lineage>
</organism>
<dbReference type="InterPro" id="IPR036390">
    <property type="entry name" value="WH_DNA-bd_sf"/>
</dbReference>
<dbReference type="Gene3D" id="2.60.120.10">
    <property type="entry name" value="Jelly Rolls"/>
    <property type="match status" value="1"/>
</dbReference>
<dbReference type="GO" id="GO:0003700">
    <property type="term" value="F:DNA-binding transcription factor activity"/>
    <property type="evidence" value="ECO:0007669"/>
    <property type="project" value="TreeGrafter"/>
</dbReference>